<keyword evidence="2" id="KW-1185">Reference proteome</keyword>
<accession>A0A8B7P896</accession>
<gene>
    <name evidence="3" type="primary">LOC108678471</name>
</gene>
<dbReference type="AlphaFoldDB" id="A0A8B7P896"/>
<dbReference type="InterPro" id="IPR024079">
    <property type="entry name" value="MetalloPept_cat_dom_sf"/>
</dbReference>
<dbReference type="KEGG" id="hazt:108678471"/>
<dbReference type="GeneID" id="108678471"/>
<dbReference type="RefSeq" id="XP_018022384.1">
    <property type="nucleotide sequence ID" value="XM_018166895.1"/>
</dbReference>
<dbReference type="Gene3D" id="3.40.390.10">
    <property type="entry name" value="Collagenase (Catalytic Domain)"/>
    <property type="match status" value="1"/>
</dbReference>
<evidence type="ECO:0000313" key="2">
    <source>
        <dbReference type="Proteomes" id="UP000694843"/>
    </source>
</evidence>
<organism evidence="2 3">
    <name type="scientific">Hyalella azteca</name>
    <name type="common">Amphipod</name>
    <dbReference type="NCBI Taxonomy" id="294128"/>
    <lineage>
        <taxon>Eukaryota</taxon>
        <taxon>Metazoa</taxon>
        <taxon>Ecdysozoa</taxon>
        <taxon>Arthropoda</taxon>
        <taxon>Crustacea</taxon>
        <taxon>Multicrustacea</taxon>
        <taxon>Malacostraca</taxon>
        <taxon>Eumalacostraca</taxon>
        <taxon>Peracarida</taxon>
        <taxon>Amphipoda</taxon>
        <taxon>Senticaudata</taxon>
        <taxon>Talitrida</taxon>
        <taxon>Talitroidea</taxon>
        <taxon>Hyalellidae</taxon>
        <taxon>Hyalella</taxon>
    </lineage>
</organism>
<reference evidence="3" key="1">
    <citation type="submission" date="2025-08" db="UniProtKB">
        <authorList>
            <consortium name="RefSeq"/>
        </authorList>
    </citation>
    <scope>IDENTIFICATION</scope>
    <source>
        <tissue evidence="3">Whole organism</tissue>
    </source>
</reference>
<evidence type="ECO:0000313" key="3">
    <source>
        <dbReference type="RefSeq" id="XP_018022384.1"/>
    </source>
</evidence>
<sequence length="290" mass="31682">MTPGMPTEAIGNYYALGNKDVEKVGFLRYLAFFAGLPAEHKQYQRDKYITLTSSGDSDMEVFTKDQENYFSLITEEYDYESATHISEDLAWELAKVRIASKDPNRPVPKTMKRRLSKLDVFKIAHLHNCSGLQYLTFNTTSTTSVDSSSQATSTTSVDSSSQATSTTSIDSSSQEQLGVDTTSTTTSKYKFTFEIDGFDGANNGGDFDGDNNGGDFDGANNGGDFDYSFSGTTTTSSAATKTTATRNGTVLLGNLDAQRLCPRTTPGPRWVEPYNYTRAEVGCVLQLHQG</sequence>
<dbReference type="Proteomes" id="UP000694843">
    <property type="component" value="Unplaced"/>
</dbReference>
<feature type="region of interest" description="Disordered" evidence="1">
    <location>
        <begin position="144"/>
        <end position="181"/>
    </location>
</feature>
<proteinExistence type="predicted"/>
<feature type="compositionally biased region" description="Low complexity" evidence="1">
    <location>
        <begin position="144"/>
        <end position="174"/>
    </location>
</feature>
<protein>
    <submittedName>
        <fullName evidence="3">Zinc metalloproteinase nas-14-like</fullName>
    </submittedName>
</protein>
<evidence type="ECO:0000256" key="1">
    <source>
        <dbReference type="SAM" id="MobiDB-lite"/>
    </source>
</evidence>
<dbReference type="GO" id="GO:0008237">
    <property type="term" value="F:metallopeptidase activity"/>
    <property type="evidence" value="ECO:0007669"/>
    <property type="project" value="InterPro"/>
</dbReference>
<name>A0A8B7P896_HYAAZ</name>